<dbReference type="Pfam" id="PF14341">
    <property type="entry name" value="PilX_N"/>
    <property type="match status" value="1"/>
</dbReference>
<feature type="domain" description="Type 4 fimbrial biogenesis protein PilX N-terminal" evidence="3">
    <location>
        <begin position="12"/>
        <end position="61"/>
    </location>
</feature>
<reference evidence="4 5" key="1">
    <citation type="journal article" date="2019" name="Nat. Microbiol.">
        <title>Mediterranean grassland soil C-N compound turnover is dependent on rainfall and depth, and is mediated by genomically divergent microorganisms.</title>
        <authorList>
            <person name="Diamond S."/>
            <person name="Andeer P.F."/>
            <person name="Li Z."/>
            <person name="Crits-Christoph A."/>
            <person name="Burstein D."/>
            <person name="Anantharaman K."/>
            <person name="Lane K.R."/>
            <person name="Thomas B.C."/>
            <person name="Pan C."/>
            <person name="Northen T.R."/>
            <person name="Banfield J.F."/>
        </authorList>
    </citation>
    <scope>NUCLEOTIDE SEQUENCE [LARGE SCALE GENOMIC DNA]</scope>
    <source>
        <strain evidence="4">WS_1</strain>
    </source>
</reference>
<feature type="region of interest" description="Disordered" evidence="1">
    <location>
        <begin position="253"/>
        <end position="273"/>
    </location>
</feature>
<keyword evidence="2" id="KW-0472">Membrane</keyword>
<keyword evidence="2" id="KW-0812">Transmembrane</keyword>
<keyword evidence="2" id="KW-1133">Transmembrane helix</keyword>
<feature type="transmembrane region" description="Helical" evidence="2">
    <location>
        <begin position="12"/>
        <end position="34"/>
    </location>
</feature>
<evidence type="ECO:0000256" key="1">
    <source>
        <dbReference type="SAM" id="MobiDB-lite"/>
    </source>
</evidence>
<evidence type="ECO:0000313" key="4">
    <source>
        <dbReference type="EMBL" id="TMQ48382.1"/>
    </source>
</evidence>
<organism evidence="4 5">
    <name type="scientific">Eiseniibacteriota bacterium</name>
    <dbReference type="NCBI Taxonomy" id="2212470"/>
    <lineage>
        <taxon>Bacteria</taxon>
        <taxon>Candidatus Eiseniibacteriota</taxon>
    </lineage>
</organism>
<evidence type="ECO:0000256" key="2">
    <source>
        <dbReference type="SAM" id="Phobius"/>
    </source>
</evidence>
<evidence type="ECO:0000313" key="5">
    <source>
        <dbReference type="Proteomes" id="UP000316292"/>
    </source>
</evidence>
<evidence type="ECO:0000259" key="3">
    <source>
        <dbReference type="Pfam" id="PF14341"/>
    </source>
</evidence>
<comment type="caution">
    <text evidence="4">The sequence shown here is derived from an EMBL/GenBank/DDBJ whole genome shotgun (WGS) entry which is preliminary data.</text>
</comment>
<dbReference type="AlphaFoldDB" id="A0A538SAI2"/>
<proteinExistence type="predicted"/>
<dbReference type="EMBL" id="VBOR01000076">
    <property type="protein sequence ID" value="TMQ48382.1"/>
    <property type="molecule type" value="Genomic_DNA"/>
</dbReference>
<protein>
    <recommendedName>
        <fullName evidence="3">Type 4 fimbrial biogenesis protein PilX N-terminal domain-containing protein</fullName>
    </recommendedName>
</protein>
<name>A0A538SAI2_UNCEI</name>
<dbReference type="Proteomes" id="UP000316292">
    <property type="component" value="Unassembled WGS sequence"/>
</dbReference>
<sequence>MRGFIVPGTDQRGAALVITLLVLIALIVVAAGLVTTSVVNTKISGTDQRRAKALDLAEAGVQEAVSRIKSGEVPGNNNPKMVAQIFLANAGSVPVLGTDSVGLGTAQPAGNWLNYTTASRNKGTLTVKYMTDASRQAIYKYDINKSIPMNTLTGMPIYEITSTGVVGNASRTVVADVCAKPFNVNMKGALASGVDVKFTGNAFSCGYNHRIDTPYDTGVNGRAGVGGCNESPQHWEVGTGDMTGIWSGGAINTGGAANRDGTPPEQGGQPGFYAGPWETLGLTQANFYSWIGAAQANVPANLDQNIYLDNDGTPQNASGNYKIGTAGSGLLYVDGDLTMNAGFTWRGLIYVEGDVKLNGSSWILGALVVKGKTKTQFNGGATILYSEDAIAQYITRNGSYATLSWREITP</sequence>
<dbReference type="InterPro" id="IPR025746">
    <property type="entry name" value="PilX_N_dom"/>
</dbReference>
<accession>A0A538SAI2</accession>
<gene>
    <name evidence="4" type="ORF">E6K71_07355</name>
</gene>